<dbReference type="PIRSF" id="PIRSF005894">
    <property type="entry name" value="Monothiol_GRX"/>
    <property type="match status" value="1"/>
</dbReference>
<organism evidence="9 10">
    <name type="scientific">Achlya hypogyna</name>
    <name type="common">Oomycete</name>
    <name type="synonym">Protoachlya hypogyna</name>
    <dbReference type="NCBI Taxonomy" id="1202772"/>
    <lineage>
        <taxon>Eukaryota</taxon>
        <taxon>Sar</taxon>
        <taxon>Stramenopiles</taxon>
        <taxon>Oomycota</taxon>
        <taxon>Saprolegniomycetes</taxon>
        <taxon>Saprolegniales</taxon>
        <taxon>Achlyaceae</taxon>
        <taxon>Achlya</taxon>
    </lineage>
</organism>
<comment type="caution">
    <text evidence="9">The sequence shown here is derived from an EMBL/GenBank/DDBJ whole genome shotgun (WGS) entry which is preliminary data.</text>
</comment>
<keyword evidence="10" id="KW-1185">Reference proteome</keyword>
<dbReference type="GO" id="GO:0005739">
    <property type="term" value="C:mitochondrion"/>
    <property type="evidence" value="ECO:0007669"/>
    <property type="project" value="UniProtKB-ARBA"/>
</dbReference>
<dbReference type="OrthoDB" id="415696at2759"/>
<keyword evidence="3" id="KW-0479">Metal-binding</keyword>
<dbReference type="InterPro" id="IPR036249">
    <property type="entry name" value="Thioredoxin-like_sf"/>
</dbReference>
<sequence length="103" mass="11543">MSIYQQIQRQVDAHDVMLYIKGTPEAPEESFSGQVVAIFKELQVDFGTANVLESPELRQAIKDFSNWPTLPQIYIHGKFVGGSDAIVDMHKAGELRRLLASKP</sequence>
<dbReference type="NCBIfam" id="TIGR00365">
    <property type="entry name" value="Grx4 family monothiol glutaredoxin"/>
    <property type="match status" value="1"/>
</dbReference>
<dbReference type="PROSITE" id="PS51354">
    <property type="entry name" value="GLUTAREDOXIN_2"/>
    <property type="match status" value="1"/>
</dbReference>
<dbReference type="SUPFAM" id="SSF52833">
    <property type="entry name" value="Thioredoxin-like"/>
    <property type="match status" value="1"/>
</dbReference>
<keyword evidence="4" id="KW-0408">Iron</keyword>
<comment type="similarity">
    <text evidence="1 7">Belongs to the glutaredoxin family. Monothiol subfamily.</text>
</comment>
<keyword evidence="2" id="KW-0001">2Fe-2S</keyword>
<evidence type="ECO:0000256" key="6">
    <source>
        <dbReference type="ARBA" id="ARBA00023284"/>
    </source>
</evidence>
<evidence type="ECO:0000256" key="4">
    <source>
        <dbReference type="ARBA" id="ARBA00023004"/>
    </source>
</evidence>
<dbReference type="CDD" id="cd03028">
    <property type="entry name" value="GRX_PICOT_like"/>
    <property type="match status" value="1"/>
</dbReference>
<evidence type="ECO:0000313" key="9">
    <source>
        <dbReference type="EMBL" id="OQS01539.1"/>
    </source>
</evidence>
<keyword evidence="6" id="KW-0676">Redox-active center</keyword>
<dbReference type="GO" id="GO:0051537">
    <property type="term" value="F:2 iron, 2 sulfur cluster binding"/>
    <property type="evidence" value="ECO:0007669"/>
    <property type="project" value="UniProtKB-KW"/>
</dbReference>
<feature type="domain" description="Glutaredoxin" evidence="8">
    <location>
        <begin position="17"/>
        <end position="80"/>
    </location>
</feature>
<evidence type="ECO:0000256" key="7">
    <source>
        <dbReference type="PIRNR" id="PIRNR005894"/>
    </source>
</evidence>
<evidence type="ECO:0000256" key="1">
    <source>
        <dbReference type="ARBA" id="ARBA00009630"/>
    </source>
</evidence>
<reference evidence="9 10" key="1">
    <citation type="journal article" date="2014" name="Genome Biol. Evol.">
        <title>The secreted proteins of Achlya hypogyna and Thraustotheca clavata identify the ancestral oomycete secretome and reveal gene acquisitions by horizontal gene transfer.</title>
        <authorList>
            <person name="Misner I."/>
            <person name="Blouin N."/>
            <person name="Leonard G."/>
            <person name="Richards T.A."/>
            <person name="Lane C.E."/>
        </authorList>
    </citation>
    <scope>NUCLEOTIDE SEQUENCE [LARGE SCALE GENOMIC DNA]</scope>
    <source>
        <strain evidence="9 10">ATCC 48635</strain>
    </source>
</reference>
<dbReference type="Pfam" id="PF00462">
    <property type="entry name" value="Glutaredoxin"/>
    <property type="match status" value="1"/>
</dbReference>
<gene>
    <name evidence="9" type="ORF">ACHHYP_00727</name>
</gene>
<evidence type="ECO:0000313" key="10">
    <source>
        <dbReference type="Proteomes" id="UP000243579"/>
    </source>
</evidence>
<dbReference type="Proteomes" id="UP000243579">
    <property type="component" value="Unassembled WGS sequence"/>
</dbReference>
<dbReference type="Gene3D" id="3.40.30.10">
    <property type="entry name" value="Glutaredoxin"/>
    <property type="match status" value="1"/>
</dbReference>
<dbReference type="GO" id="GO:0046872">
    <property type="term" value="F:metal ion binding"/>
    <property type="evidence" value="ECO:0007669"/>
    <property type="project" value="UniProtKB-KW"/>
</dbReference>
<evidence type="ECO:0000256" key="3">
    <source>
        <dbReference type="ARBA" id="ARBA00022723"/>
    </source>
</evidence>
<evidence type="ECO:0000256" key="5">
    <source>
        <dbReference type="ARBA" id="ARBA00023014"/>
    </source>
</evidence>
<name>A0A1V9ZU86_ACHHY</name>
<dbReference type="InterPro" id="IPR033658">
    <property type="entry name" value="GRX_PICOT-like"/>
</dbReference>
<dbReference type="PANTHER" id="PTHR10293">
    <property type="entry name" value="GLUTAREDOXIN FAMILY MEMBER"/>
    <property type="match status" value="1"/>
</dbReference>
<evidence type="ECO:0000259" key="8">
    <source>
        <dbReference type="Pfam" id="PF00462"/>
    </source>
</evidence>
<dbReference type="GO" id="GO:0015036">
    <property type="term" value="F:disulfide oxidoreductase activity"/>
    <property type="evidence" value="ECO:0007669"/>
    <property type="project" value="InterPro"/>
</dbReference>
<dbReference type="EMBL" id="JNBR01000006">
    <property type="protein sequence ID" value="OQS01539.1"/>
    <property type="molecule type" value="Genomic_DNA"/>
</dbReference>
<dbReference type="PANTHER" id="PTHR10293:SF16">
    <property type="entry name" value="GLUTAREDOXIN-RELATED PROTEIN 5, MITOCHONDRIAL"/>
    <property type="match status" value="1"/>
</dbReference>
<dbReference type="InterPro" id="IPR014434">
    <property type="entry name" value="Monothiol_GRX"/>
</dbReference>
<dbReference type="STRING" id="1202772.A0A1V9ZU86"/>
<proteinExistence type="inferred from homology"/>
<accession>A0A1V9ZU86</accession>
<protein>
    <recommendedName>
        <fullName evidence="7">Glutaredoxin</fullName>
    </recommendedName>
</protein>
<evidence type="ECO:0000256" key="2">
    <source>
        <dbReference type="ARBA" id="ARBA00022714"/>
    </source>
</evidence>
<keyword evidence="5" id="KW-0411">Iron-sulfur</keyword>
<dbReference type="AlphaFoldDB" id="A0A1V9ZU86"/>
<dbReference type="InterPro" id="IPR002109">
    <property type="entry name" value="Glutaredoxin"/>
</dbReference>
<dbReference type="InterPro" id="IPR004480">
    <property type="entry name" value="Monothiol_GRX-rel"/>
</dbReference>